<evidence type="ECO:0000313" key="4">
    <source>
        <dbReference type="EMBL" id="WDH81877.1"/>
    </source>
</evidence>
<keyword evidence="2" id="KW-0521">NADP</keyword>
<dbReference type="InterPro" id="IPR005913">
    <property type="entry name" value="dTDP_dehydrorham_reduct"/>
</dbReference>
<proteinExistence type="inferred from homology"/>
<dbReference type="SUPFAM" id="SSF51735">
    <property type="entry name" value="NAD(P)-binding Rossmann-fold domains"/>
    <property type="match status" value="1"/>
</dbReference>
<dbReference type="GO" id="GO:0008831">
    <property type="term" value="F:dTDP-4-dehydrorhamnose reductase activity"/>
    <property type="evidence" value="ECO:0007669"/>
    <property type="project" value="UniProtKB-EC"/>
</dbReference>
<accession>A0AAX3MZV3</accession>
<dbReference type="GO" id="GO:0019305">
    <property type="term" value="P:dTDP-rhamnose biosynthetic process"/>
    <property type="evidence" value="ECO:0007669"/>
    <property type="project" value="TreeGrafter"/>
</dbReference>
<dbReference type="PANTHER" id="PTHR10491:SF4">
    <property type="entry name" value="METHIONINE ADENOSYLTRANSFERASE 2 SUBUNIT BETA"/>
    <property type="match status" value="1"/>
</dbReference>
<dbReference type="EC" id="1.1.1.133" evidence="2"/>
<feature type="domain" description="RmlD-like substrate binding" evidence="3">
    <location>
        <begin position="1"/>
        <end position="233"/>
    </location>
</feature>
<comment type="function">
    <text evidence="2">Catalyzes the reduction of dTDP-6-deoxy-L-lyxo-4-hexulose to yield dTDP-L-rhamnose.</text>
</comment>
<dbReference type="RefSeq" id="WP_205054935.1">
    <property type="nucleotide sequence ID" value="NZ_CP118101.1"/>
</dbReference>
<comment type="pathway">
    <text evidence="2">Carbohydrate biosynthesis; dTDP-L-rhamnose biosynthesis.</text>
</comment>
<dbReference type="Proteomes" id="UP001220962">
    <property type="component" value="Chromosome"/>
</dbReference>
<keyword evidence="2" id="KW-0560">Oxidoreductase</keyword>
<dbReference type="InterPro" id="IPR036291">
    <property type="entry name" value="NAD(P)-bd_dom_sf"/>
</dbReference>
<dbReference type="Pfam" id="PF04321">
    <property type="entry name" value="RmlD_sub_bind"/>
    <property type="match status" value="1"/>
</dbReference>
<dbReference type="GO" id="GO:0005829">
    <property type="term" value="C:cytosol"/>
    <property type="evidence" value="ECO:0007669"/>
    <property type="project" value="TreeGrafter"/>
</dbReference>
<evidence type="ECO:0000259" key="3">
    <source>
        <dbReference type="Pfam" id="PF04321"/>
    </source>
</evidence>
<dbReference type="CDD" id="cd05254">
    <property type="entry name" value="dTDP_HR_like_SDR_e"/>
    <property type="match status" value="1"/>
</dbReference>
<sequence length="276" mass="30979">MKLLIVGGHGMAGHMLVQYFKKQGRHAVFYTSRDKKDPHSLVLDVNDIHSVDVLVKAVRPDMIINAVGILNHHADRDIIQAYHVNGFLPHRLAALADQIHARMIHISTDCVFKGDGTGQYTEDAVTDGDSVYAITKALGEVRSPSHLTIRTSIIGPEIRKHGIGLMHWFLDQKGVVQGYTNVRWNGVTTLELAKAVDHYMQSDTSGLIHLAHEEPVSKYELLLLFKEIWQATDTVIVPSGKMVQDRTLAVTRQDAKWSMPSYSDMLKELAEWTIIR</sequence>
<gene>
    <name evidence="4" type="ORF">PUW23_20640</name>
</gene>
<organism evidence="4 5">
    <name type="scientific">Paenibacillus urinalis</name>
    <dbReference type="NCBI Taxonomy" id="521520"/>
    <lineage>
        <taxon>Bacteria</taxon>
        <taxon>Bacillati</taxon>
        <taxon>Bacillota</taxon>
        <taxon>Bacilli</taxon>
        <taxon>Bacillales</taxon>
        <taxon>Paenibacillaceae</taxon>
        <taxon>Paenibacillus</taxon>
    </lineage>
</organism>
<evidence type="ECO:0000256" key="2">
    <source>
        <dbReference type="RuleBase" id="RU364082"/>
    </source>
</evidence>
<dbReference type="AlphaFoldDB" id="A0AAX3MZV3"/>
<dbReference type="InterPro" id="IPR029903">
    <property type="entry name" value="RmlD-like-bd"/>
</dbReference>
<dbReference type="Gene3D" id="3.40.50.720">
    <property type="entry name" value="NAD(P)-binding Rossmann-like Domain"/>
    <property type="match status" value="1"/>
</dbReference>
<dbReference type="EMBL" id="CP118101">
    <property type="protein sequence ID" value="WDH81877.1"/>
    <property type="molecule type" value="Genomic_DNA"/>
</dbReference>
<evidence type="ECO:0000313" key="5">
    <source>
        <dbReference type="Proteomes" id="UP001220962"/>
    </source>
</evidence>
<name>A0AAX3MZV3_9BACL</name>
<protein>
    <recommendedName>
        <fullName evidence="2">dTDP-4-dehydrorhamnose reductase</fullName>
        <ecNumber evidence="2">1.1.1.133</ecNumber>
    </recommendedName>
</protein>
<comment type="similarity">
    <text evidence="1 2">Belongs to the dTDP-4-dehydrorhamnose reductase family.</text>
</comment>
<evidence type="ECO:0000256" key="1">
    <source>
        <dbReference type="ARBA" id="ARBA00010944"/>
    </source>
</evidence>
<reference evidence="4" key="1">
    <citation type="submission" date="2023-02" db="EMBL/GenBank/DDBJ databases">
        <title>Pathogen: clinical or host-associated sample.</title>
        <authorList>
            <person name="Hergert J."/>
            <person name="Casey R."/>
            <person name="Wagner J."/>
            <person name="Young E.L."/>
            <person name="Oakeson K.F."/>
        </authorList>
    </citation>
    <scope>NUCLEOTIDE SEQUENCE</scope>
    <source>
        <strain evidence="4">2022CK-00830</strain>
    </source>
</reference>
<dbReference type="PANTHER" id="PTHR10491">
    <property type="entry name" value="DTDP-4-DEHYDRORHAMNOSE REDUCTASE"/>
    <property type="match status" value="1"/>
</dbReference>